<gene>
    <name evidence="1" type="ORF">OMAG_000059</name>
</gene>
<keyword evidence="2" id="KW-1185">Reference proteome</keyword>
<evidence type="ECO:0000313" key="2">
    <source>
        <dbReference type="Proteomes" id="UP000033428"/>
    </source>
</evidence>
<dbReference type="Proteomes" id="UP000033428">
    <property type="component" value="Unassembled WGS sequence"/>
</dbReference>
<proteinExistence type="predicted"/>
<accession>A0A0F0CVK9</accession>
<sequence>MVINKEGIRIKKSSMSIKKKHVTQFHKNKSRRKKDISNNAYTLFLFYRKASVVPFKF</sequence>
<dbReference type="EMBL" id="JYNY01000016">
    <property type="protein sequence ID" value="KJJ86069.1"/>
    <property type="molecule type" value="Genomic_DNA"/>
</dbReference>
<organism evidence="1 2">
    <name type="scientific">Candidatus Omnitrophus magneticus</name>
    <dbReference type="NCBI Taxonomy" id="1609969"/>
    <lineage>
        <taxon>Bacteria</taxon>
        <taxon>Pseudomonadati</taxon>
        <taxon>Candidatus Omnitrophota</taxon>
        <taxon>Candidatus Omnitrophus</taxon>
    </lineage>
</organism>
<dbReference type="AlphaFoldDB" id="A0A0F0CVK9"/>
<reference evidence="1 2" key="1">
    <citation type="submission" date="2015-02" db="EMBL/GenBank/DDBJ databases">
        <title>Single-cell genomics of uncultivated deep-branching MTB reveals a conserved set of magnetosome genes.</title>
        <authorList>
            <person name="Kolinko S."/>
            <person name="Richter M."/>
            <person name="Glockner F.O."/>
            <person name="Brachmann A."/>
            <person name="Schuler D."/>
        </authorList>
    </citation>
    <scope>NUCLEOTIDE SEQUENCE [LARGE SCALE GENOMIC DNA]</scope>
    <source>
        <strain evidence="1">SKK-01</strain>
    </source>
</reference>
<comment type="caution">
    <text evidence="1">The sequence shown here is derived from an EMBL/GenBank/DDBJ whole genome shotgun (WGS) entry which is preliminary data.</text>
</comment>
<protein>
    <submittedName>
        <fullName evidence="1">Uncharacterized protein</fullName>
    </submittedName>
</protein>
<name>A0A0F0CVK9_9BACT</name>
<evidence type="ECO:0000313" key="1">
    <source>
        <dbReference type="EMBL" id="KJJ86069.1"/>
    </source>
</evidence>